<dbReference type="EMBL" id="RBAM01000006">
    <property type="protein sequence ID" value="RKN71490.1"/>
    <property type="molecule type" value="Genomic_DNA"/>
</dbReference>
<evidence type="ECO:0000313" key="2">
    <source>
        <dbReference type="EMBL" id="RKN71490.1"/>
    </source>
</evidence>
<feature type="compositionally biased region" description="Basic and acidic residues" evidence="1">
    <location>
        <begin position="95"/>
        <end position="104"/>
    </location>
</feature>
<dbReference type="Proteomes" id="UP000270343">
    <property type="component" value="Unassembled WGS sequence"/>
</dbReference>
<protein>
    <submittedName>
        <fullName evidence="2">Uncharacterized protein</fullName>
    </submittedName>
</protein>
<proteinExistence type="predicted"/>
<keyword evidence="3" id="KW-1185">Reference proteome</keyword>
<comment type="caution">
    <text evidence="2">The sequence shown here is derived from an EMBL/GenBank/DDBJ whole genome shotgun (WGS) entry which is preliminary data.</text>
</comment>
<evidence type="ECO:0000313" key="3">
    <source>
        <dbReference type="Proteomes" id="UP000270343"/>
    </source>
</evidence>
<gene>
    <name evidence="2" type="ORF">D7231_15880</name>
</gene>
<sequence length="112" mass="11985">MFAGRAGAVPQPALQRQAERAARSNAEFFYPDGSSELEESRPTTVDGRPAHTVALRVSADKQGASIPGHLRLTIVSVDDSRSAFLLGVAQPGGPEENREVDRVMESASLDPR</sequence>
<evidence type="ECO:0000256" key="1">
    <source>
        <dbReference type="SAM" id="MobiDB-lite"/>
    </source>
</evidence>
<feature type="region of interest" description="Disordered" evidence="1">
    <location>
        <begin position="87"/>
        <end position="112"/>
    </location>
</feature>
<name>A0A3B0BFD0_9ACTN</name>
<organism evidence="2 3">
    <name type="scientific">Streptomyces klenkii</name>
    <dbReference type="NCBI Taxonomy" id="1420899"/>
    <lineage>
        <taxon>Bacteria</taxon>
        <taxon>Bacillati</taxon>
        <taxon>Actinomycetota</taxon>
        <taxon>Actinomycetes</taxon>
        <taxon>Kitasatosporales</taxon>
        <taxon>Streptomycetaceae</taxon>
        <taxon>Streptomyces</taxon>
    </lineage>
</organism>
<accession>A0A3B0BFD0</accession>
<dbReference type="AlphaFoldDB" id="A0A3B0BFD0"/>
<reference evidence="2 3" key="1">
    <citation type="journal article" date="2015" name="Antonie Van Leeuwenhoek">
        <title>Streptomyces klenkii sp. nov., isolated from deep marine sediment.</title>
        <authorList>
            <person name="Veyisoglu A."/>
            <person name="Sahin N."/>
        </authorList>
    </citation>
    <scope>NUCLEOTIDE SEQUENCE [LARGE SCALE GENOMIC DNA]</scope>
    <source>
        <strain evidence="2 3">KCTC 29202</strain>
    </source>
</reference>
<feature type="region of interest" description="Disordered" evidence="1">
    <location>
        <begin position="1"/>
        <end position="23"/>
    </location>
</feature>